<gene>
    <name evidence="1" type="ORF">IWW39_003567</name>
</gene>
<proteinExistence type="predicted"/>
<dbReference type="EMBL" id="JANBTX010000104">
    <property type="protein sequence ID" value="KAJ2686520.1"/>
    <property type="molecule type" value="Genomic_DNA"/>
</dbReference>
<dbReference type="AlphaFoldDB" id="A0A9W8L484"/>
<accession>A0A9W8L484</accession>
<evidence type="ECO:0000313" key="2">
    <source>
        <dbReference type="Proteomes" id="UP001151516"/>
    </source>
</evidence>
<sequence>PAFDKYASIQVLDLSMDLELWDAIALVKALPLLSDLRTGVSSLGTQPHGISEDELPAYVIAKYAPAGERFRCWHKWNVHAYQERVDVRCVLLLALVCSNFDYAAVSAWERKFFMAHMKEMTAKDWYRPHAKRLQRLLFGGWRDKTPFPRK</sequence>
<feature type="non-terminal residue" evidence="1">
    <location>
        <position position="1"/>
    </location>
</feature>
<dbReference type="OrthoDB" id="5572905at2759"/>
<comment type="caution">
    <text evidence="1">The sequence shown here is derived from an EMBL/GenBank/DDBJ whole genome shotgun (WGS) entry which is preliminary data.</text>
</comment>
<dbReference type="Proteomes" id="UP001151516">
    <property type="component" value="Unassembled WGS sequence"/>
</dbReference>
<evidence type="ECO:0000313" key="1">
    <source>
        <dbReference type="EMBL" id="KAJ2686520.1"/>
    </source>
</evidence>
<name>A0A9W8L484_9FUNG</name>
<reference evidence="1" key="1">
    <citation type="submission" date="2022-07" db="EMBL/GenBank/DDBJ databases">
        <title>Phylogenomic reconstructions and comparative analyses of Kickxellomycotina fungi.</title>
        <authorList>
            <person name="Reynolds N.K."/>
            <person name="Stajich J.E."/>
            <person name="Barry K."/>
            <person name="Grigoriev I.V."/>
            <person name="Crous P."/>
            <person name="Smith M.E."/>
        </authorList>
    </citation>
    <scope>NUCLEOTIDE SEQUENCE</scope>
    <source>
        <strain evidence="1">CBS 109367</strain>
    </source>
</reference>
<organism evidence="1 2">
    <name type="scientific">Coemansia spiralis</name>
    <dbReference type="NCBI Taxonomy" id="417178"/>
    <lineage>
        <taxon>Eukaryota</taxon>
        <taxon>Fungi</taxon>
        <taxon>Fungi incertae sedis</taxon>
        <taxon>Zoopagomycota</taxon>
        <taxon>Kickxellomycotina</taxon>
        <taxon>Kickxellomycetes</taxon>
        <taxon>Kickxellales</taxon>
        <taxon>Kickxellaceae</taxon>
        <taxon>Coemansia</taxon>
    </lineage>
</organism>
<protein>
    <submittedName>
        <fullName evidence="1">Uncharacterized protein</fullName>
    </submittedName>
</protein>
<keyword evidence="2" id="KW-1185">Reference proteome</keyword>